<proteinExistence type="predicted"/>
<evidence type="ECO:0000313" key="2">
    <source>
        <dbReference type="Proteomes" id="UP001221142"/>
    </source>
</evidence>
<dbReference type="SUPFAM" id="SSF52047">
    <property type="entry name" value="RNI-like"/>
    <property type="match status" value="1"/>
</dbReference>
<evidence type="ECO:0000313" key="1">
    <source>
        <dbReference type="EMBL" id="KAJ7644568.1"/>
    </source>
</evidence>
<evidence type="ECO:0008006" key="3">
    <source>
        <dbReference type="Google" id="ProtNLM"/>
    </source>
</evidence>
<sequence length="502" mass="55947">MDSSILSSLMLGDPCSPSFVRQVKARISAAESNIARLDTQDPELTRLRDQELELLAALKPLIAPIRKLPVELLTEIFLLIVDSMGDWLTHALLVSQICAHWRRVACATPQLWNREIALNLTKPRSDAYLATTKTFFERSEPLSIPVVLDKEPTEASSLAKYIYGLAPRWKSLSWTDCASSRLQALPVRALNSLESVVIFHCSDVPSSSPVDVFLGVQSLRAVTLDVWSMECFRIPWSQLTSLIITEDPEEEEPPKPAQLFLDILLQCANVVDVHFFNVIPWIEAPAFSTPSTQLPRLQELTVLFAGSHSGGEDATPFFSQLALPALTSLCVFSDSVTWWSPADFSQFQRRSPNVEELHLMGISLTSDGVASLLAEYPHLVDIQLEDCFENNSAALGSALDLLTYNDTTTPTVPRLRRLKIEDRQVHSVGEATWERMIFSRWWKDPQMEPHSGVRLEALAISNDGGDDDEAEFSAPFVAKMEQLRAEGLQVTITECFLTIVGP</sequence>
<protein>
    <recommendedName>
        <fullName evidence="3">F-box domain-containing protein</fullName>
    </recommendedName>
</protein>
<name>A0AAD7FYU5_9AGAR</name>
<dbReference type="Gene3D" id="3.80.10.10">
    <property type="entry name" value="Ribonuclease Inhibitor"/>
    <property type="match status" value="1"/>
</dbReference>
<keyword evidence="2" id="KW-1185">Reference proteome</keyword>
<dbReference type="EMBL" id="JARKIF010000003">
    <property type="protein sequence ID" value="KAJ7644568.1"/>
    <property type="molecule type" value="Genomic_DNA"/>
</dbReference>
<dbReference type="Proteomes" id="UP001221142">
    <property type="component" value="Unassembled WGS sequence"/>
</dbReference>
<accession>A0AAD7FYU5</accession>
<reference evidence="1" key="1">
    <citation type="submission" date="2023-03" db="EMBL/GenBank/DDBJ databases">
        <title>Massive genome expansion in bonnet fungi (Mycena s.s.) driven by repeated elements and novel gene families across ecological guilds.</title>
        <authorList>
            <consortium name="Lawrence Berkeley National Laboratory"/>
            <person name="Harder C.B."/>
            <person name="Miyauchi S."/>
            <person name="Viragh M."/>
            <person name="Kuo A."/>
            <person name="Thoen E."/>
            <person name="Andreopoulos B."/>
            <person name="Lu D."/>
            <person name="Skrede I."/>
            <person name="Drula E."/>
            <person name="Henrissat B."/>
            <person name="Morin E."/>
            <person name="Kohler A."/>
            <person name="Barry K."/>
            <person name="LaButti K."/>
            <person name="Morin E."/>
            <person name="Salamov A."/>
            <person name="Lipzen A."/>
            <person name="Mereny Z."/>
            <person name="Hegedus B."/>
            <person name="Baldrian P."/>
            <person name="Stursova M."/>
            <person name="Weitz H."/>
            <person name="Taylor A."/>
            <person name="Grigoriev I.V."/>
            <person name="Nagy L.G."/>
            <person name="Martin F."/>
            <person name="Kauserud H."/>
        </authorList>
    </citation>
    <scope>NUCLEOTIDE SEQUENCE</scope>
    <source>
        <strain evidence="1">9284</strain>
    </source>
</reference>
<organism evidence="1 2">
    <name type="scientific">Roridomyces roridus</name>
    <dbReference type="NCBI Taxonomy" id="1738132"/>
    <lineage>
        <taxon>Eukaryota</taxon>
        <taxon>Fungi</taxon>
        <taxon>Dikarya</taxon>
        <taxon>Basidiomycota</taxon>
        <taxon>Agaricomycotina</taxon>
        <taxon>Agaricomycetes</taxon>
        <taxon>Agaricomycetidae</taxon>
        <taxon>Agaricales</taxon>
        <taxon>Marasmiineae</taxon>
        <taxon>Mycenaceae</taxon>
        <taxon>Roridomyces</taxon>
    </lineage>
</organism>
<dbReference type="Gene3D" id="1.20.1280.50">
    <property type="match status" value="1"/>
</dbReference>
<dbReference type="InterPro" id="IPR032675">
    <property type="entry name" value="LRR_dom_sf"/>
</dbReference>
<gene>
    <name evidence="1" type="ORF">FB45DRAFT_999569</name>
</gene>
<dbReference type="AlphaFoldDB" id="A0AAD7FYU5"/>
<comment type="caution">
    <text evidence="1">The sequence shown here is derived from an EMBL/GenBank/DDBJ whole genome shotgun (WGS) entry which is preliminary data.</text>
</comment>